<proteinExistence type="inferred from homology"/>
<dbReference type="PANTHER" id="PTHR22455:SF10">
    <property type="entry name" value="CILIA- AND FLAGELLA-ASSOCIATED PROTEIN 91"/>
    <property type="match status" value="1"/>
</dbReference>
<accession>A0AAJ6VL59</accession>
<evidence type="ECO:0000256" key="5">
    <source>
        <dbReference type="ARBA" id="ARBA00029468"/>
    </source>
</evidence>
<dbReference type="RefSeq" id="XP_011494481.1">
    <property type="nucleotide sequence ID" value="XM_011496179.1"/>
</dbReference>
<evidence type="ECO:0000256" key="2">
    <source>
        <dbReference type="ARBA" id="ARBA00022490"/>
    </source>
</evidence>
<comment type="subcellular location">
    <subcellularLocation>
        <location evidence="1">Cytoplasm</location>
        <location evidence="1">Cytoskeleton</location>
        <location evidence="1">Cilium axoneme</location>
    </subcellularLocation>
</comment>
<feature type="domain" description="CFAP91" evidence="8">
    <location>
        <begin position="41"/>
        <end position="193"/>
    </location>
</feature>
<dbReference type="AlphaFoldDB" id="A0AAJ6VL59"/>
<dbReference type="KEGG" id="csol:105359563"/>
<sequence length="486" mass="57610">MCNNRMSSHLEGSIFGSGVQNIHRQYYGLQNLSNHFKNKGVQTDYRESDCQTLPWEPPYQIAPGHNPEVLMLKHFRWGMELPAGMHELEIINRMRKRRAWERILPPMDTLANIKIRSALIADLENDEWAFREAEIQFLMNLRMALEDTSMQHKANKKNKQTENRLKKLNESLNKRKQQEMDSIRNTFTRELRKLATKHRSIRTGQEKSSIIKLHAERNLNFYNPKLRRGYAAEYYYDESFSDSKFIVKMLKYNILNKYVIDMYSYMKFNEVEKEETSLDWFFVTREPNYTTSKTFIRICPRVSKRNNKKLLELSQNLESIKTKFEFSDTYASLKRKQQIMLLPATPYQLPPKRFENEMDLPSSFLRKLLNGRAEQCMFKDLIKDLQSVQILENSNNLSNETIRLKLKQLEKNCNEILQAIDGKTIVNVLIFLNNELTTLYKETAYVSFLYKEKAQTQEQFELQRFRAAQASVKKCMSIPANYVDRK</sequence>
<reference evidence="10" key="1">
    <citation type="submission" date="2025-08" db="UniProtKB">
        <authorList>
            <consortium name="RefSeq"/>
        </authorList>
    </citation>
    <scope>IDENTIFICATION</scope>
</reference>
<dbReference type="GeneID" id="105359563"/>
<evidence type="ECO:0000259" key="8">
    <source>
        <dbReference type="Pfam" id="PF14738"/>
    </source>
</evidence>
<evidence type="ECO:0000313" key="9">
    <source>
        <dbReference type="Proteomes" id="UP000695007"/>
    </source>
</evidence>
<evidence type="ECO:0000313" key="10">
    <source>
        <dbReference type="RefSeq" id="XP_011494481.1"/>
    </source>
</evidence>
<feature type="coiled-coil region" evidence="7">
    <location>
        <begin position="151"/>
        <end position="178"/>
    </location>
</feature>
<dbReference type="Pfam" id="PF14738">
    <property type="entry name" value="CFAP91"/>
    <property type="match status" value="1"/>
</dbReference>
<dbReference type="InterPro" id="IPR032840">
    <property type="entry name" value="CFAP91_dom"/>
</dbReference>
<keyword evidence="3" id="KW-0206">Cytoskeleton</keyword>
<protein>
    <recommendedName>
        <fullName evidence="6">Cilia- and flagella-associated protein 91</fullName>
    </recommendedName>
</protein>
<keyword evidence="9" id="KW-1185">Reference proteome</keyword>
<organism evidence="9 10">
    <name type="scientific">Ceratosolen solmsi marchali</name>
    <dbReference type="NCBI Taxonomy" id="326594"/>
    <lineage>
        <taxon>Eukaryota</taxon>
        <taxon>Metazoa</taxon>
        <taxon>Ecdysozoa</taxon>
        <taxon>Arthropoda</taxon>
        <taxon>Hexapoda</taxon>
        <taxon>Insecta</taxon>
        <taxon>Pterygota</taxon>
        <taxon>Neoptera</taxon>
        <taxon>Endopterygota</taxon>
        <taxon>Hymenoptera</taxon>
        <taxon>Apocrita</taxon>
        <taxon>Proctotrupomorpha</taxon>
        <taxon>Chalcidoidea</taxon>
        <taxon>Agaonidae</taxon>
        <taxon>Agaoninae</taxon>
        <taxon>Ceratosolen</taxon>
    </lineage>
</organism>
<evidence type="ECO:0000256" key="1">
    <source>
        <dbReference type="ARBA" id="ARBA00004430"/>
    </source>
</evidence>
<dbReference type="PANTHER" id="PTHR22455">
    <property type="entry name" value="CILIA- AND FLAGELLA-ASSOCIATED PROTEIN 91"/>
    <property type="match status" value="1"/>
</dbReference>
<dbReference type="Proteomes" id="UP000695007">
    <property type="component" value="Unplaced"/>
</dbReference>
<dbReference type="InterPro" id="IPR026720">
    <property type="entry name" value="CFAP91"/>
</dbReference>
<evidence type="ECO:0000256" key="3">
    <source>
        <dbReference type="ARBA" id="ARBA00023212"/>
    </source>
</evidence>
<keyword evidence="4" id="KW-0966">Cell projection</keyword>
<dbReference type="GO" id="GO:0005930">
    <property type="term" value="C:axoneme"/>
    <property type="evidence" value="ECO:0007669"/>
    <property type="project" value="UniProtKB-SubCell"/>
</dbReference>
<keyword evidence="7" id="KW-0175">Coiled coil</keyword>
<evidence type="ECO:0000256" key="6">
    <source>
        <dbReference type="ARBA" id="ARBA00029555"/>
    </source>
</evidence>
<name>A0AAJ6VL59_9HYME</name>
<comment type="similarity">
    <text evidence="5">Belongs to the CFAP91 family.</text>
</comment>
<evidence type="ECO:0000256" key="4">
    <source>
        <dbReference type="ARBA" id="ARBA00023273"/>
    </source>
</evidence>
<keyword evidence="2" id="KW-0963">Cytoplasm</keyword>
<evidence type="ECO:0000256" key="7">
    <source>
        <dbReference type="SAM" id="Coils"/>
    </source>
</evidence>
<gene>
    <name evidence="10" type="primary">LOC105359563</name>
</gene>